<dbReference type="CDD" id="cd06578">
    <property type="entry name" value="HemD"/>
    <property type="match status" value="1"/>
</dbReference>
<comment type="catalytic activity">
    <reaction evidence="10">
        <text>hydroxymethylbilane = uroporphyrinogen III + H2O</text>
        <dbReference type="Rhea" id="RHEA:18965"/>
        <dbReference type="ChEBI" id="CHEBI:15377"/>
        <dbReference type="ChEBI" id="CHEBI:57308"/>
        <dbReference type="ChEBI" id="CHEBI:57845"/>
        <dbReference type="EC" id="4.2.1.75"/>
    </reaction>
</comment>
<evidence type="ECO:0000259" key="13">
    <source>
        <dbReference type="Pfam" id="PF02602"/>
    </source>
</evidence>
<dbReference type="PANTHER" id="PTHR12390">
    <property type="entry name" value="UROPORPHYRINOGEN III SYNTHASE"/>
    <property type="match status" value="1"/>
</dbReference>
<dbReference type="Gene3D" id="3.40.50.10090">
    <property type="match status" value="2"/>
</dbReference>
<dbReference type="PaxDb" id="121845-A0A3Q0J536"/>
<dbReference type="EC" id="4.2.1.75" evidence="3"/>
<feature type="signal peptide" evidence="12">
    <location>
        <begin position="1"/>
        <end position="16"/>
    </location>
</feature>
<evidence type="ECO:0000256" key="10">
    <source>
        <dbReference type="ARBA" id="ARBA00048617"/>
    </source>
</evidence>
<keyword evidence="12" id="KW-0732">Signal</keyword>
<dbReference type="Proteomes" id="UP000079169">
    <property type="component" value="Unplaced"/>
</dbReference>
<keyword evidence="14" id="KW-1185">Reference proteome</keyword>
<dbReference type="GO" id="GO:0005829">
    <property type="term" value="C:cytosol"/>
    <property type="evidence" value="ECO:0007669"/>
    <property type="project" value="TreeGrafter"/>
</dbReference>
<sequence length="271" mass="29512">MYFYFLLFILLGRSQCVNMKHLVTLFKAAAEDKDLYHETIQSANISCQIIPVIDFRCCNLDGLKEKLRTPEKYSGLILSSPRCVTSLKQSLASEELDPAWKNKHCFAVGPATEKLARKLFDLNPVGSEAGKAANLAPIIVKSLGTQKDLPLLMPASNLAPDNISSALSKENITVYSPTVYETIPSPHLEENIVKSINASHENILVFFSPSGANSALPFLEQNILKTSKIISIGTTTADALTKSGVVLSGVCQQPTAESLLELIKPLTHDAK</sequence>
<dbReference type="UniPathway" id="UPA00251">
    <property type="reaction ID" value="UER00320"/>
</dbReference>
<dbReference type="GeneID" id="103512916"/>
<dbReference type="RefSeq" id="XP_026682053.1">
    <property type="nucleotide sequence ID" value="XM_026826252.1"/>
</dbReference>
<evidence type="ECO:0000256" key="6">
    <source>
        <dbReference type="ARBA" id="ARBA00023244"/>
    </source>
</evidence>
<protein>
    <recommendedName>
        <fullName evidence="9">Uroporphyrinogen-III synthase</fullName>
        <ecNumber evidence="3">4.2.1.75</ecNumber>
    </recommendedName>
    <alternativeName>
        <fullName evidence="8">Hydroxymethylbilane hydrolyase [cyclizing]</fullName>
    </alternativeName>
    <alternativeName>
        <fullName evidence="7">Uroporphyrinogen-III cosynthase</fullName>
    </alternativeName>
</protein>
<reference evidence="15" key="1">
    <citation type="submission" date="2025-08" db="UniProtKB">
        <authorList>
            <consortium name="RefSeq"/>
        </authorList>
    </citation>
    <scope>IDENTIFICATION</scope>
</reference>
<feature type="chain" id="PRO_5018166076" description="Uroporphyrinogen-III synthase" evidence="12">
    <location>
        <begin position="17"/>
        <end position="271"/>
    </location>
</feature>
<dbReference type="GO" id="GO:0004852">
    <property type="term" value="F:uroporphyrinogen-III synthase activity"/>
    <property type="evidence" value="ECO:0007669"/>
    <property type="project" value="UniProtKB-EC"/>
</dbReference>
<organism evidence="14 15">
    <name type="scientific">Diaphorina citri</name>
    <name type="common">Asian citrus psyllid</name>
    <dbReference type="NCBI Taxonomy" id="121845"/>
    <lineage>
        <taxon>Eukaryota</taxon>
        <taxon>Metazoa</taxon>
        <taxon>Ecdysozoa</taxon>
        <taxon>Arthropoda</taxon>
        <taxon>Hexapoda</taxon>
        <taxon>Insecta</taxon>
        <taxon>Pterygota</taxon>
        <taxon>Neoptera</taxon>
        <taxon>Paraneoptera</taxon>
        <taxon>Hemiptera</taxon>
        <taxon>Sternorrhyncha</taxon>
        <taxon>Psylloidea</taxon>
        <taxon>Psyllidae</taxon>
        <taxon>Diaphorininae</taxon>
        <taxon>Diaphorina</taxon>
    </lineage>
</organism>
<dbReference type="FunFam" id="3.40.50.10090:FF:000003">
    <property type="entry name" value="uroporphyrinogen-III synthase"/>
    <property type="match status" value="1"/>
</dbReference>
<keyword evidence="6" id="KW-0627">Porphyrin biosynthesis</keyword>
<dbReference type="Pfam" id="PF02602">
    <property type="entry name" value="HEM4"/>
    <property type="match status" value="1"/>
</dbReference>
<dbReference type="InterPro" id="IPR003754">
    <property type="entry name" value="4pyrrol_synth_uPrphyn_synth"/>
</dbReference>
<evidence type="ECO:0000256" key="7">
    <source>
        <dbReference type="ARBA" id="ARBA00031702"/>
    </source>
</evidence>
<comment type="similarity">
    <text evidence="2">Belongs to the uroporphyrinogen-III synthase family.</text>
</comment>
<evidence type="ECO:0000256" key="3">
    <source>
        <dbReference type="ARBA" id="ARBA00013109"/>
    </source>
</evidence>
<dbReference type="PANTHER" id="PTHR12390:SF0">
    <property type="entry name" value="UROPORPHYRINOGEN-III SYNTHASE"/>
    <property type="match status" value="1"/>
</dbReference>
<evidence type="ECO:0000313" key="14">
    <source>
        <dbReference type="Proteomes" id="UP000079169"/>
    </source>
</evidence>
<evidence type="ECO:0000256" key="1">
    <source>
        <dbReference type="ARBA" id="ARBA00004772"/>
    </source>
</evidence>
<gene>
    <name evidence="15" type="primary">LOC103512916</name>
</gene>
<accession>A0A3Q0J536</accession>
<evidence type="ECO:0000256" key="2">
    <source>
        <dbReference type="ARBA" id="ARBA00008133"/>
    </source>
</evidence>
<dbReference type="GO" id="GO:0006785">
    <property type="term" value="P:heme B biosynthetic process"/>
    <property type="evidence" value="ECO:0007669"/>
    <property type="project" value="UniProtKB-ARBA"/>
</dbReference>
<comment type="pathway">
    <text evidence="1">Porphyrin-containing compound metabolism; protoporphyrin-IX biosynthesis; coproporphyrinogen-III from 5-aminolevulinate: step 3/4.</text>
</comment>
<dbReference type="AlphaFoldDB" id="A0A3Q0J536"/>
<dbReference type="InterPro" id="IPR036108">
    <property type="entry name" value="4pyrrol_syn_uPrphyn_synt_sf"/>
</dbReference>
<dbReference type="GO" id="GO:0006782">
    <property type="term" value="P:protoporphyrinogen IX biosynthetic process"/>
    <property type="evidence" value="ECO:0007669"/>
    <property type="project" value="UniProtKB-UniPathway"/>
</dbReference>
<dbReference type="SUPFAM" id="SSF69618">
    <property type="entry name" value="HemD-like"/>
    <property type="match status" value="1"/>
</dbReference>
<proteinExistence type="inferred from homology"/>
<keyword evidence="4" id="KW-0350">Heme biosynthesis</keyword>
<dbReference type="InterPro" id="IPR039793">
    <property type="entry name" value="UROS/Hem4"/>
</dbReference>
<evidence type="ECO:0000256" key="8">
    <source>
        <dbReference type="ARBA" id="ARBA00032649"/>
    </source>
</evidence>
<evidence type="ECO:0000256" key="12">
    <source>
        <dbReference type="SAM" id="SignalP"/>
    </source>
</evidence>
<evidence type="ECO:0000256" key="4">
    <source>
        <dbReference type="ARBA" id="ARBA00023133"/>
    </source>
</evidence>
<evidence type="ECO:0000256" key="9">
    <source>
        <dbReference type="ARBA" id="ARBA00040167"/>
    </source>
</evidence>
<dbReference type="GO" id="GO:0006780">
    <property type="term" value="P:uroporphyrinogen III biosynthetic process"/>
    <property type="evidence" value="ECO:0007669"/>
    <property type="project" value="InterPro"/>
</dbReference>
<dbReference type="STRING" id="121845.A0A3Q0J536"/>
<evidence type="ECO:0000313" key="15">
    <source>
        <dbReference type="RefSeq" id="XP_026682053.1"/>
    </source>
</evidence>
<evidence type="ECO:0000256" key="5">
    <source>
        <dbReference type="ARBA" id="ARBA00023239"/>
    </source>
</evidence>
<keyword evidence="5" id="KW-0456">Lyase</keyword>
<comment type="function">
    <text evidence="11">Catalyzes cyclization of the linear tetrapyrrole, hydroxymethylbilane, to the macrocyclic uroporphyrinogen III, the branch point for the various sub-pathways leading to the wide diversity of porphyrins. Porphyrins act as cofactors for a multitude of enzymes that perform a variety of processes within the cell such as methionine synthesis (vitamin B12) or oxygen transport (heme).</text>
</comment>
<name>A0A3Q0J536_DIACI</name>
<feature type="domain" description="Tetrapyrrole biosynthesis uroporphyrinogen III synthase" evidence="13">
    <location>
        <begin position="36"/>
        <end position="261"/>
    </location>
</feature>
<evidence type="ECO:0000256" key="11">
    <source>
        <dbReference type="ARBA" id="ARBA00060039"/>
    </source>
</evidence>